<reference evidence="1" key="1">
    <citation type="submission" date="2020-06" db="EMBL/GenBank/DDBJ databases">
        <authorList>
            <consortium name="Plant Systems Biology data submission"/>
        </authorList>
    </citation>
    <scope>NUCLEOTIDE SEQUENCE</scope>
    <source>
        <strain evidence="1">D6</strain>
    </source>
</reference>
<dbReference type="EMBL" id="CAICTM010001770">
    <property type="protein sequence ID" value="CAB9526076.1"/>
    <property type="molecule type" value="Genomic_DNA"/>
</dbReference>
<organism evidence="1 2">
    <name type="scientific">Seminavis robusta</name>
    <dbReference type="NCBI Taxonomy" id="568900"/>
    <lineage>
        <taxon>Eukaryota</taxon>
        <taxon>Sar</taxon>
        <taxon>Stramenopiles</taxon>
        <taxon>Ochrophyta</taxon>
        <taxon>Bacillariophyta</taxon>
        <taxon>Bacillariophyceae</taxon>
        <taxon>Bacillariophycidae</taxon>
        <taxon>Naviculales</taxon>
        <taxon>Naviculaceae</taxon>
        <taxon>Seminavis</taxon>
    </lineage>
</organism>
<accession>A0A9N8HU83</accession>
<dbReference type="AlphaFoldDB" id="A0A9N8HU83"/>
<evidence type="ECO:0000313" key="2">
    <source>
        <dbReference type="Proteomes" id="UP001153069"/>
    </source>
</evidence>
<sequence>MNTMEPNTAEKAVVMKAHCYLLSAGLSSDLMAGVLGFLDRESVINCVAVGEICHPFQLSDFYCPAHGNKLEHQTILRQELQDDEEDDAQGSTKTNAATLECEDCVMEEFGFERCPSCQKFHLMDDFSECFSCELVCCKRCAKKKGMRRCRGCSQWFCGGWVDDDDDETCQIQKCSCFRGRCSAYFCKTCSGTHNKCSICGNNCKKKAKYCFGLACKPDCFLARELVVG</sequence>
<protein>
    <submittedName>
        <fullName evidence="1">Uncharacterized protein</fullName>
    </submittedName>
</protein>
<name>A0A9N8HU83_9STRA</name>
<dbReference type="Proteomes" id="UP001153069">
    <property type="component" value="Unassembled WGS sequence"/>
</dbReference>
<comment type="caution">
    <text evidence="1">The sequence shown here is derived from an EMBL/GenBank/DDBJ whole genome shotgun (WGS) entry which is preliminary data.</text>
</comment>
<gene>
    <name evidence="1" type="ORF">SEMRO_1772_G296690.1</name>
</gene>
<evidence type="ECO:0000313" key="1">
    <source>
        <dbReference type="EMBL" id="CAB9526076.1"/>
    </source>
</evidence>
<keyword evidence="2" id="KW-1185">Reference proteome</keyword>
<proteinExistence type="predicted"/>